<name>A0A9X2J7A0_9GAMM</name>
<evidence type="ECO:0000313" key="2">
    <source>
        <dbReference type="Proteomes" id="UP001139028"/>
    </source>
</evidence>
<dbReference type="Proteomes" id="UP001139028">
    <property type="component" value="Unassembled WGS sequence"/>
</dbReference>
<accession>A0A9X2J7A0</accession>
<reference evidence="1" key="1">
    <citation type="journal article" date="2022" name="Arch. Microbiol.">
        <title>Microbulbifer okhotskensis sp. nov., isolated from a deep bottom sediment of the Okhotsk Sea.</title>
        <authorList>
            <person name="Romanenko L."/>
            <person name="Kurilenko V."/>
            <person name="Otstavnykh N."/>
            <person name="Velansky P."/>
            <person name="Isaeva M."/>
            <person name="Mikhailov V."/>
        </authorList>
    </citation>
    <scope>NUCLEOTIDE SEQUENCE</scope>
    <source>
        <strain evidence="1">OS29</strain>
    </source>
</reference>
<comment type="caution">
    <text evidence="1">The sequence shown here is derived from an EMBL/GenBank/DDBJ whole genome shotgun (WGS) entry which is preliminary data.</text>
</comment>
<dbReference type="EMBL" id="JALBWM010000255">
    <property type="protein sequence ID" value="MCO1336958.1"/>
    <property type="molecule type" value="Genomic_DNA"/>
</dbReference>
<protein>
    <submittedName>
        <fullName evidence="1">Uncharacterized protein</fullName>
    </submittedName>
</protein>
<dbReference type="RefSeq" id="WP_252473062.1">
    <property type="nucleotide sequence ID" value="NZ_JALBWM010000255.1"/>
</dbReference>
<evidence type="ECO:0000313" key="1">
    <source>
        <dbReference type="EMBL" id="MCO1336958.1"/>
    </source>
</evidence>
<keyword evidence="2" id="KW-1185">Reference proteome</keyword>
<feature type="non-terminal residue" evidence="1">
    <location>
        <position position="1"/>
    </location>
</feature>
<sequence length="83" mass="9489">DTLLSFKPSNTRFGYNSQTQSDSLDMAPLGGVKLTLVTIRFIDRSPLDTTAADKPYQNGKYRYSLQLLHSSFNFRIQVIRILF</sequence>
<proteinExistence type="predicted"/>
<gene>
    <name evidence="1" type="ORF">MO867_21770</name>
</gene>
<dbReference type="AlphaFoldDB" id="A0A9X2J7A0"/>
<organism evidence="1 2">
    <name type="scientific">Microbulbifer okhotskensis</name>
    <dbReference type="NCBI Taxonomy" id="2926617"/>
    <lineage>
        <taxon>Bacteria</taxon>
        <taxon>Pseudomonadati</taxon>
        <taxon>Pseudomonadota</taxon>
        <taxon>Gammaproteobacteria</taxon>
        <taxon>Cellvibrionales</taxon>
        <taxon>Microbulbiferaceae</taxon>
        <taxon>Microbulbifer</taxon>
    </lineage>
</organism>